<evidence type="ECO:0000313" key="3">
    <source>
        <dbReference type="Proteomes" id="UP001594288"/>
    </source>
</evidence>
<sequence length="142" mass="16187">MDVRPSYEDTHLIVAAVRVLSNNAAKPPTPEDVAELLDKPPDFVRSMVIVLGTEGILRVVENPFEIRAEVGDYLKIEDLPRASEVPSIKSELDEFMKRKKEVEDETGKSLSLDEIEKKNREKMARLEDEMKRMRGKPEPPID</sequence>
<evidence type="ECO:0000313" key="2">
    <source>
        <dbReference type="EMBL" id="MFC1799961.1"/>
    </source>
</evidence>
<comment type="caution">
    <text evidence="2">The sequence shown here is derived from an EMBL/GenBank/DDBJ whole genome shotgun (WGS) entry which is preliminary data.</text>
</comment>
<organism evidence="2 3">
    <name type="scientific">Eiseniibacteriota bacterium</name>
    <dbReference type="NCBI Taxonomy" id="2212470"/>
    <lineage>
        <taxon>Bacteria</taxon>
        <taxon>Candidatus Eiseniibacteriota</taxon>
    </lineage>
</organism>
<keyword evidence="3" id="KW-1185">Reference proteome</keyword>
<feature type="region of interest" description="Disordered" evidence="1">
    <location>
        <begin position="99"/>
        <end position="142"/>
    </location>
</feature>
<evidence type="ECO:0000256" key="1">
    <source>
        <dbReference type="SAM" id="MobiDB-lite"/>
    </source>
</evidence>
<dbReference type="Proteomes" id="UP001594288">
    <property type="component" value="Unassembled WGS sequence"/>
</dbReference>
<gene>
    <name evidence="2" type="ORF">ACFL2Z_03515</name>
</gene>
<feature type="compositionally biased region" description="Basic and acidic residues" evidence="1">
    <location>
        <begin position="114"/>
        <end position="142"/>
    </location>
</feature>
<proteinExistence type="predicted"/>
<dbReference type="EMBL" id="JBHPEI010000048">
    <property type="protein sequence ID" value="MFC1799961.1"/>
    <property type="molecule type" value="Genomic_DNA"/>
</dbReference>
<protein>
    <submittedName>
        <fullName evidence="2">Uncharacterized protein</fullName>
    </submittedName>
</protein>
<name>A0ABV6YPG0_UNCEI</name>
<accession>A0ABV6YPG0</accession>
<reference evidence="2 3" key="1">
    <citation type="submission" date="2024-09" db="EMBL/GenBank/DDBJ databases">
        <authorList>
            <person name="D'Angelo T."/>
        </authorList>
    </citation>
    <scope>NUCLEOTIDE SEQUENCE [LARGE SCALE GENOMIC DNA]</scope>
    <source>
        <strain evidence="2">SAG AM-311-F02</strain>
    </source>
</reference>